<comment type="caution">
    <text evidence="3">The sequence shown here is derived from an EMBL/GenBank/DDBJ whole genome shotgun (WGS) entry which is preliminary data.</text>
</comment>
<evidence type="ECO:0000313" key="3">
    <source>
        <dbReference type="EMBL" id="TWU22823.1"/>
    </source>
</evidence>
<keyword evidence="2" id="KW-0812">Transmembrane</keyword>
<keyword evidence="2" id="KW-0472">Membrane</keyword>
<feature type="transmembrane region" description="Helical" evidence="2">
    <location>
        <begin position="404"/>
        <end position="423"/>
    </location>
</feature>
<name>A0A5C6CD96_9BACT</name>
<dbReference type="AlphaFoldDB" id="A0A5C6CD96"/>
<feature type="compositionally biased region" description="Polar residues" evidence="1">
    <location>
        <begin position="305"/>
        <end position="315"/>
    </location>
</feature>
<feature type="region of interest" description="Disordered" evidence="1">
    <location>
        <begin position="305"/>
        <end position="329"/>
    </location>
</feature>
<protein>
    <submittedName>
        <fullName evidence="3">Uncharacterized protein</fullName>
    </submittedName>
</protein>
<evidence type="ECO:0000256" key="1">
    <source>
        <dbReference type="SAM" id="MobiDB-lite"/>
    </source>
</evidence>
<accession>A0A5C6CD96</accession>
<keyword evidence="4" id="KW-1185">Reference proteome</keyword>
<organism evidence="3 4">
    <name type="scientific">Bythopirellula polymerisocia</name>
    <dbReference type="NCBI Taxonomy" id="2528003"/>
    <lineage>
        <taxon>Bacteria</taxon>
        <taxon>Pseudomonadati</taxon>
        <taxon>Planctomycetota</taxon>
        <taxon>Planctomycetia</taxon>
        <taxon>Pirellulales</taxon>
        <taxon>Lacipirellulaceae</taxon>
        <taxon>Bythopirellula</taxon>
    </lineage>
</organism>
<proteinExistence type="predicted"/>
<feature type="transmembrane region" description="Helical" evidence="2">
    <location>
        <begin position="430"/>
        <end position="454"/>
    </location>
</feature>
<evidence type="ECO:0000256" key="2">
    <source>
        <dbReference type="SAM" id="Phobius"/>
    </source>
</evidence>
<dbReference type="RefSeq" id="WP_146452560.1">
    <property type="nucleotide sequence ID" value="NZ_SJPS01000007.1"/>
</dbReference>
<keyword evidence="2" id="KW-1133">Transmembrane helix</keyword>
<evidence type="ECO:0000313" key="4">
    <source>
        <dbReference type="Proteomes" id="UP000318437"/>
    </source>
</evidence>
<dbReference type="OrthoDB" id="269524at2"/>
<gene>
    <name evidence="3" type="ORF">Pla144_42840</name>
</gene>
<dbReference type="Proteomes" id="UP000318437">
    <property type="component" value="Unassembled WGS sequence"/>
</dbReference>
<sequence>MTCNHHALLSRSKTLAIVSAMVIAWITVSSSLLADSGGMFELPFSQNNKARYSKQSGLRVRVKTTWIGEHGYRPVVFTLKSQTPAPADVQLTIRFFASKGGDTVIDVEQDCQLLAGDTSTSLTMLVPEYVEWRYVGCEMWVDGVKDNELSIDLVQHAPSSVSRGGHNFSAILVGIDSSMLVPQLLQDVRGAPAEIHFWNNRPLPAKWLDYSSFDVVITTVAALNSIKELQPERFAELLLWIRSGGNLWFMNSGESYQLVPEIETVIEVTSDPVSSKMTSEALFERGWRFPRVDNPGTDAIEKLSQLQTQESSPNDETIENEDSSTPVDSRHWFTSRQYGMGTVTAFTGPFIDRVDVEGTSWAITQSLLSDRLSWTRRHGNNPDEGNQNFNDWLIPEVGTAPVTAFQVLLTLFVLGIGPANYIFLKRREQLPYLLFTVPAAAVGTILLLLVYSFVSDGFGVIVRARSFTLLDQNSRTAASWARLSYYAGIAPAEGLEVPATTVVYPILPSSRAGNRRLIRSYAQQRRVLHWNGSQKLSEGWLASRTPTQYLTISSRESQKQIEFQAVEDGLQAKNQLGVNIHTLVVVDAEGRFYLAEDLPNNESLLLPPSTQVQAITKLRKLFSDQLPQFPAGTVESLTASEDILSYPLPQNLMETQLAAISSAVSPGWSPRSYVAITDRGMDLSLGLEDISEVGSFHVIRGDW</sequence>
<dbReference type="EMBL" id="SJPS01000007">
    <property type="protein sequence ID" value="TWU22823.1"/>
    <property type="molecule type" value="Genomic_DNA"/>
</dbReference>
<reference evidence="3 4" key="1">
    <citation type="submission" date="2019-02" db="EMBL/GenBank/DDBJ databases">
        <title>Deep-cultivation of Planctomycetes and their phenomic and genomic characterization uncovers novel biology.</title>
        <authorList>
            <person name="Wiegand S."/>
            <person name="Jogler M."/>
            <person name="Boedeker C."/>
            <person name="Pinto D."/>
            <person name="Vollmers J."/>
            <person name="Rivas-Marin E."/>
            <person name="Kohn T."/>
            <person name="Peeters S.H."/>
            <person name="Heuer A."/>
            <person name="Rast P."/>
            <person name="Oberbeckmann S."/>
            <person name="Bunk B."/>
            <person name="Jeske O."/>
            <person name="Meyerdierks A."/>
            <person name="Storesund J.E."/>
            <person name="Kallscheuer N."/>
            <person name="Luecker S."/>
            <person name="Lage O.M."/>
            <person name="Pohl T."/>
            <person name="Merkel B.J."/>
            <person name="Hornburger P."/>
            <person name="Mueller R.-W."/>
            <person name="Bruemmer F."/>
            <person name="Labrenz M."/>
            <person name="Spormann A.M."/>
            <person name="Op Den Camp H."/>
            <person name="Overmann J."/>
            <person name="Amann R."/>
            <person name="Jetten M.S.M."/>
            <person name="Mascher T."/>
            <person name="Medema M.H."/>
            <person name="Devos D.P."/>
            <person name="Kaster A.-K."/>
            <person name="Ovreas L."/>
            <person name="Rohde M."/>
            <person name="Galperin M.Y."/>
            <person name="Jogler C."/>
        </authorList>
    </citation>
    <scope>NUCLEOTIDE SEQUENCE [LARGE SCALE GENOMIC DNA]</scope>
    <source>
        <strain evidence="3 4">Pla144</strain>
    </source>
</reference>